<keyword evidence="3" id="KW-1003">Cell membrane</keyword>
<dbReference type="Gene3D" id="3.40.50.300">
    <property type="entry name" value="P-loop containing nucleotide triphosphate hydrolases"/>
    <property type="match status" value="1"/>
</dbReference>
<evidence type="ECO:0000256" key="7">
    <source>
        <dbReference type="ARBA" id="ARBA00022989"/>
    </source>
</evidence>
<accession>A0A921GGS5</accession>
<dbReference type="PANTHER" id="PTHR43394">
    <property type="entry name" value="ATP-DEPENDENT PERMEASE MDL1, MITOCHONDRIAL"/>
    <property type="match status" value="1"/>
</dbReference>
<dbReference type="PROSITE" id="PS00211">
    <property type="entry name" value="ABC_TRANSPORTER_1"/>
    <property type="match status" value="1"/>
</dbReference>
<protein>
    <submittedName>
        <fullName evidence="12">ABC transporter ATP-binding protein/permease</fullName>
    </submittedName>
</protein>
<keyword evidence="8 9" id="KW-0472">Membrane</keyword>
<feature type="transmembrane region" description="Helical" evidence="9">
    <location>
        <begin position="67"/>
        <end position="92"/>
    </location>
</feature>
<evidence type="ECO:0000256" key="5">
    <source>
        <dbReference type="ARBA" id="ARBA00022741"/>
    </source>
</evidence>
<dbReference type="InterPro" id="IPR003439">
    <property type="entry name" value="ABC_transporter-like_ATP-bd"/>
</dbReference>
<evidence type="ECO:0000256" key="9">
    <source>
        <dbReference type="SAM" id="Phobius"/>
    </source>
</evidence>
<dbReference type="InterPro" id="IPR003593">
    <property type="entry name" value="AAA+_ATPase"/>
</dbReference>
<comment type="caution">
    <text evidence="12">The sequence shown here is derived from an EMBL/GenBank/DDBJ whole genome shotgun (WGS) entry which is preliminary data.</text>
</comment>
<dbReference type="InterPro" id="IPR027417">
    <property type="entry name" value="P-loop_NTPase"/>
</dbReference>
<feature type="transmembrane region" description="Helical" evidence="9">
    <location>
        <begin position="142"/>
        <end position="164"/>
    </location>
</feature>
<dbReference type="GO" id="GO:0015421">
    <property type="term" value="F:ABC-type oligopeptide transporter activity"/>
    <property type="evidence" value="ECO:0007669"/>
    <property type="project" value="TreeGrafter"/>
</dbReference>
<evidence type="ECO:0000256" key="8">
    <source>
        <dbReference type="ARBA" id="ARBA00023136"/>
    </source>
</evidence>
<dbReference type="SMART" id="SM00382">
    <property type="entry name" value="AAA"/>
    <property type="match status" value="1"/>
</dbReference>
<comment type="subcellular location">
    <subcellularLocation>
        <location evidence="1">Cell membrane</location>
        <topology evidence="1">Multi-pass membrane protein</topology>
    </subcellularLocation>
</comment>
<dbReference type="Pfam" id="PF00664">
    <property type="entry name" value="ABC_membrane"/>
    <property type="match status" value="1"/>
</dbReference>
<keyword evidence="5" id="KW-0547">Nucleotide-binding</keyword>
<name>A0A921GGS5_9ACTN</name>
<evidence type="ECO:0000313" key="12">
    <source>
        <dbReference type="EMBL" id="HJF45589.1"/>
    </source>
</evidence>
<evidence type="ECO:0000256" key="1">
    <source>
        <dbReference type="ARBA" id="ARBA00004651"/>
    </source>
</evidence>
<evidence type="ECO:0000256" key="2">
    <source>
        <dbReference type="ARBA" id="ARBA00022448"/>
    </source>
</evidence>
<feature type="transmembrane region" description="Helical" evidence="9">
    <location>
        <begin position="20"/>
        <end position="47"/>
    </location>
</feature>
<keyword evidence="6 12" id="KW-0067">ATP-binding</keyword>
<sequence>MSKRQKGRDYSKRTSARLLLSLVSPYKGLLAAIFAAAICDMTGMLFIPTQLSAMVNVAVNTRDMSALMGHGVAMLIAALVGSGGYLTTVFLASRLCAKVGRDLRTRVYDASLAFSGSDFNAFGTGSMITRTLSDANVVQQTLLMSILMIFPVPLACVIAVALAFSTDVVMGWVLLAVTLVVIGICALAVAKSAPIFTRLQGFIDNMNTRLRESITGVRVIRAFGKEARERGRLGETFEDFATNAIRVNFVFALTDSITFFLMNAVEAAIMWVGADRVGAHAMQIGSISALVEYAMLIMLFLMMAQFAILQVPRALACLTRAAAVLSREPEIEDDDAPARLAFATAEGAPGDEVARFDHASLRFSDADEDTLHDISFTLRRGQTTAIIGNTGSGKSTVAKLLLRFNDVTGGSLAFEGVDVRRLSQDELRRRIAYVPQKAWLFSGTVAENLRHGDASAGNDRLWHALDVAQAGFVRELPEGLGTRVAQGGTNFSGGQRQRLAIARALVRDADLYVFDDSFSALDYKTDAALRHALAGELSGAATLIIAQRVSTIHDADQIVVLKDGEVVGLGTHDELMAGCPTYRAIAESQSRGEDAHA</sequence>
<evidence type="ECO:0000256" key="4">
    <source>
        <dbReference type="ARBA" id="ARBA00022692"/>
    </source>
</evidence>
<gene>
    <name evidence="12" type="ORF">K8U72_07400</name>
</gene>
<dbReference type="CDD" id="cd18548">
    <property type="entry name" value="ABC_6TM_Tm287_like"/>
    <property type="match status" value="1"/>
</dbReference>
<organism evidence="12 13">
    <name type="scientific">Thermophilibacter provencensis</name>
    <dbReference type="NCBI Taxonomy" id="1852386"/>
    <lineage>
        <taxon>Bacteria</taxon>
        <taxon>Bacillati</taxon>
        <taxon>Actinomycetota</taxon>
        <taxon>Coriobacteriia</taxon>
        <taxon>Coriobacteriales</taxon>
        <taxon>Atopobiaceae</taxon>
        <taxon>Thermophilibacter</taxon>
    </lineage>
</organism>
<evidence type="ECO:0000313" key="13">
    <source>
        <dbReference type="Proteomes" id="UP000697330"/>
    </source>
</evidence>
<dbReference type="FunFam" id="3.40.50.300:FF:000854">
    <property type="entry name" value="Multidrug ABC transporter ATP-binding protein"/>
    <property type="match status" value="1"/>
</dbReference>
<proteinExistence type="predicted"/>
<dbReference type="Pfam" id="PF00005">
    <property type="entry name" value="ABC_tran"/>
    <property type="match status" value="1"/>
</dbReference>
<evidence type="ECO:0000259" key="11">
    <source>
        <dbReference type="PROSITE" id="PS50929"/>
    </source>
</evidence>
<feature type="transmembrane region" description="Helical" evidence="9">
    <location>
        <begin position="170"/>
        <end position="190"/>
    </location>
</feature>
<dbReference type="RefSeq" id="WP_274959329.1">
    <property type="nucleotide sequence ID" value="NZ_DYWQ01000109.1"/>
</dbReference>
<feature type="transmembrane region" description="Helical" evidence="9">
    <location>
        <begin position="290"/>
        <end position="309"/>
    </location>
</feature>
<keyword evidence="4 9" id="KW-0812">Transmembrane</keyword>
<reference evidence="12" key="1">
    <citation type="journal article" date="2021" name="PeerJ">
        <title>Extensive microbial diversity within the chicken gut microbiome revealed by metagenomics and culture.</title>
        <authorList>
            <person name="Gilroy R."/>
            <person name="Ravi A."/>
            <person name="Getino M."/>
            <person name="Pursley I."/>
            <person name="Horton D.L."/>
            <person name="Alikhan N.F."/>
            <person name="Baker D."/>
            <person name="Gharbi K."/>
            <person name="Hall N."/>
            <person name="Watson M."/>
            <person name="Adriaenssens E.M."/>
            <person name="Foster-Nyarko E."/>
            <person name="Jarju S."/>
            <person name="Secka A."/>
            <person name="Antonio M."/>
            <person name="Oren A."/>
            <person name="Chaudhuri R.R."/>
            <person name="La Ragione R."/>
            <person name="Hildebrand F."/>
            <person name="Pallen M.J."/>
        </authorList>
    </citation>
    <scope>NUCLEOTIDE SEQUENCE</scope>
    <source>
        <strain evidence="12">CHK124-7917</strain>
    </source>
</reference>
<keyword evidence="2" id="KW-0813">Transport</keyword>
<dbReference type="GO" id="GO:0016887">
    <property type="term" value="F:ATP hydrolysis activity"/>
    <property type="evidence" value="ECO:0007669"/>
    <property type="project" value="InterPro"/>
</dbReference>
<dbReference type="InterPro" id="IPR011527">
    <property type="entry name" value="ABC1_TM_dom"/>
</dbReference>
<dbReference type="SUPFAM" id="SSF90123">
    <property type="entry name" value="ABC transporter transmembrane region"/>
    <property type="match status" value="1"/>
</dbReference>
<dbReference type="PROSITE" id="PS50929">
    <property type="entry name" value="ABC_TM1F"/>
    <property type="match status" value="1"/>
</dbReference>
<dbReference type="SUPFAM" id="SSF52540">
    <property type="entry name" value="P-loop containing nucleoside triphosphate hydrolases"/>
    <property type="match status" value="1"/>
</dbReference>
<dbReference type="PROSITE" id="PS50893">
    <property type="entry name" value="ABC_TRANSPORTER_2"/>
    <property type="match status" value="1"/>
</dbReference>
<dbReference type="InterPro" id="IPR017871">
    <property type="entry name" value="ABC_transporter-like_CS"/>
</dbReference>
<evidence type="ECO:0000256" key="6">
    <source>
        <dbReference type="ARBA" id="ARBA00022840"/>
    </source>
</evidence>
<reference evidence="12" key="2">
    <citation type="submission" date="2021-09" db="EMBL/GenBank/DDBJ databases">
        <authorList>
            <person name="Gilroy R."/>
        </authorList>
    </citation>
    <scope>NUCLEOTIDE SEQUENCE</scope>
    <source>
        <strain evidence="12">CHK124-7917</strain>
    </source>
</reference>
<evidence type="ECO:0000259" key="10">
    <source>
        <dbReference type="PROSITE" id="PS50893"/>
    </source>
</evidence>
<evidence type="ECO:0000256" key="3">
    <source>
        <dbReference type="ARBA" id="ARBA00022475"/>
    </source>
</evidence>
<dbReference type="InterPro" id="IPR039421">
    <property type="entry name" value="Type_1_exporter"/>
</dbReference>
<dbReference type="Gene3D" id="1.20.1560.10">
    <property type="entry name" value="ABC transporter type 1, transmembrane domain"/>
    <property type="match status" value="1"/>
</dbReference>
<keyword evidence="7 9" id="KW-1133">Transmembrane helix</keyword>
<dbReference type="GO" id="GO:0005524">
    <property type="term" value="F:ATP binding"/>
    <property type="evidence" value="ECO:0007669"/>
    <property type="project" value="UniProtKB-KW"/>
</dbReference>
<dbReference type="Proteomes" id="UP000697330">
    <property type="component" value="Unassembled WGS sequence"/>
</dbReference>
<dbReference type="EMBL" id="DYWQ01000109">
    <property type="protein sequence ID" value="HJF45589.1"/>
    <property type="molecule type" value="Genomic_DNA"/>
</dbReference>
<dbReference type="PANTHER" id="PTHR43394:SF1">
    <property type="entry name" value="ATP-BINDING CASSETTE SUB-FAMILY B MEMBER 10, MITOCHONDRIAL"/>
    <property type="match status" value="1"/>
</dbReference>
<feature type="domain" description="ABC transporter" evidence="10">
    <location>
        <begin position="354"/>
        <end position="588"/>
    </location>
</feature>
<dbReference type="AlphaFoldDB" id="A0A921GGS5"/>
<dbReference type="InterPro" id="IPR036640">
    <property type="entry name" value="ABC1_TM_sf"/>
</dbReference>
<feature type="domain" description="ABC transmembrane type-1" evidence="11">
    <location>
        <begin position="31"/>
        <end position="313"/>
    </location>
</feature>
<dbReference type="GO" id="GO:0005886">
    <property type="term" value="C:plasma membrane"/>
    <property type="evidence" value="ECO:0007669"/>
    <property type="project" value="UniProtKB-SubCell"/>
</dbReference>